<organism evidence="2 3">
    <name type="scientific">Candidatus Gottesmanbacteria bacterium RIFCSPHIGHO2_01_FULL_39_10</name>
    <dbReference type="NCBI Taxonomy" id="1798375"/>
    <lineage>
        <taxon>Bacteria</taxon>
        <taxon>Candidatus Gottesmaniibacteriota</taxon>
    </lineage>
</organism>
<dbReference type="EMBL" id="MFJE01000064">
    <property type="protein sequence ID" value="OGG12993.1"/>
    <property type="molecule type" value="Genomic_DNA"/>
</dbReference>
<dbReference type="SUPFAM" id="SSF53098">
    <property type="entry name" value="Ribonuclease H-like"/>
    <property type="match status" value="1"/>
</dbReference>
<dbReference type="PROSITE" id="PS50994">
    <property type="entry name" value="INTEGRASE"/>
    <property type="match status" value="1"/>
</dbReference>
<protein>
    <recommendedName>
        <fullName evidence="1">Integrase catalytic domain-containing protein</fullName>
    </recommendedName>
</protein>
<dbReference type="SUPFAM" id="SSF46689">
    <property type="entry name" value="Homeodomain-like"/>
    <property type="match status" value="1"/>
</dbReference>
<name>A0A1F5ZKU7_9BACT</name>
<dbReference type="GO" id="GO:0003676">
    <property type="term" value="F:nucleic acid binding"/>
    <property type="evidence" value="ECO:0007669"/>
    <property type="project" value="InterPro"/>
</dbReference>
<reference evidence="2 3" key="1">
    <citation type="journal article" date="2016" name="Nat. Commun.">
        <title>Thousands of microbial genomes shed light on interconnected biogeochemical processes in an aquifer system.</title>
        <authorList>
            <person name="Anantharaman K."/>
            <person name="Brown C.T."/>
            <person name="Hug L.A."/>
            <person name="Sharon I."/>
            <person name="Castelle C.J."/>
            <person name="Probst A.J."/>
            <person name="Thomas B.C."/>
            <person name="Singh A."/>
            <person name="Wilkins M.J."/>
            <person name="Karaoz U."/>
            <person name="Brodie E.L."/>
            <person name="Williams K.H."/>
            <person name="Hubbard S.S."/>
            <person name="Banfield J.F."/>
        </authorList>
    </citation>
    <scope>NUCLEOTIDE SEQUENCE [LARGE SCALE GENOMIC DNA]</scope>
</reference>
<evidence type="ECO:0000259" key="1">
    <source>
        <dbReference type="PROSITE" id="PS50994"/>
    </source>
</evidence>
<dbReference type="Gene3D" id="1.10.10.60">
    <property type="entry name" value="Homeodomain-like"/>
    <property type="match status" value="1"/>
</dbReference>
<dbReference type="InterPro" id="IPR036397">
    <property type="entry name" value="RNaseH_sf"/>
</dbReference>
<dbReference type="GO" id="GO:0015074">
    <property type="term" value="P:DNA integration"/>
    <property type="evidence" value="ECO:0007669"/>
    <property type="project" value="InterPro"/>
</dbReference>
<dbReference type="Pfam" id="PF13565">
    <property type="entry name" value="HTH_32"/>
    <property type="match status" value="1"/>
</dbReference>
<accession>A0A1F5ZKU7</accession>
<evidence type="ECO:0000313" key="3">
    <source>
        <dbReference type="Proteomes" id="UP000177383"/>
    </source>
</evidence>
<comment type="caution">
    <text evidence="2">The sequence shown here is derived from an EMBL/GenBank/DDBJ whole genome shotgun (WGS) entry which is preliminary data.</text>
</comment>
<dbReference type="InterPro" id="IPR001584">
    <property type="entry name" value="Integrase_cat-core"/>
</dbReference>
<proteinExistence type="predicted"/>
<dbReference type="InterPro" id="IPR012337">
    <property type="entry name" value="RNaseH-like_sf"/>
</dbReference>
<dbReference type="InterPro" id="IPR009057">
    <property type="entry name" value="Homeodomain-like_sf"/>
</dbReference>
<sequence length="349" mass="41321">MISPYFPSQDKPLLGRYSRLRGVAQLLKISLPARLRLEWFIFYQTEGERNVSKTARYFGISRKTLHKWLNRFDEGNLRSLEENSRRPHRVRRWEVTPDQEARIIALRQKHLKWGKNKLALIYQKVHHETISAWKVERVVRKHRLYPDLKAYKKKVRRQRLRQANPKVRINRLKQSGFIPAPGKLWHTDSVIIWWYGQRRVILTAIEDQTRLGYARAYSNGSSRQAADFLNRLVYLSDGDIRIIHSDNGSEFAGEFEKACQLLNLQQIYSRVKTPKDNSVLERFNRTVQEEWLSLSEAGLDDLPEANRDLTEWLVEYNSVRPHQSLAYQTPLEYAQENYFKVLPMWSAST</sequence>
<dbReference type="Pfam" id="PF13683">
    <property type="entry name" value="rve_3"/>
    <property type="match status" value="1"/>
</dbReference>
<dbReference type="Proteomes" id="UP000177383">
    <property type="component" value="Unassembled WGS sequence"/>
</dbReference>
<dbReference type="AlphaFoldDB" id="A0A1F5ZKU7"/>
<dbReference type="PANTHER" id="PTHR47515:SF2">
    <property type="entry name" value="INTEGRASE CORE DOMAIN PROTEIN"/>
    <property type="match status" value="1"/>
</dbReference>
<dbReference type="PANTHER" id="PTHR47515">
    <property type="entry name" value="LOW CALCIUM RESPONSE LOCUS PROTEIN T"/>
    <property type="match status" value="1"/>
</dbReference>
<feature type="domain" description="Integrase catalytic" evidence="1">
    <location>
        <begin position="177"/>
        <end position="338"/>
    </location>
</feature>
<evidence type="ECO:0000313" key="2">
    <source>
        <dbReference type="EMBL" id="OGG12993.1"/>
    </source>
</evidence>
<dbReference type="Gene3D" id="3.30.420.10">
    <property type="entry name" value="Ribonuclease H-like superfamily/Ribonuclease H"/>
    <property type="match status" value="1"/>
</dbReference>
<gene>
    <name evidence="2" type="ORF">A2773_01510</name>
</gene>